<protein>
    <submittedName>
        <fullName evidence="7">Cytochrome b5-like heme/steroid-binding domain protein</fullName>
    </submittedName>
</protein>
<keyword evidence="5" id="KW-1133">Transmembrane helix</keyword>
<dbReference type="Pfam" id="PF00173">
    <property type="entry name" value="Cyt-b5"/>
    <property type="match status" value="2"/>
</dbReference>
<dbReference type="GO" id="GO:0046872">
    <property type="term" value="F:metal ion binding"/>
    <property type="evidence" value="ECO:0007669"/>
    <property type="project" value="UniProtKB-UniRule"/>
</dbReference>
<sequence>MTDNKNKVITWLELMKHTTKHDCWILVDDKVFDVTTYLAEHPGGDDILLKCSGRDSTQQFRDVNHTDYAVSLRDQRLIGVIEQGEQPQEYKEWLQKTAKQNNKYTWAQVKQHNKQGDSWVVIDGKVYDLSAYIEKHPGGPSPILARAGKDATRAFEEAKHPKSAYVEREDLQIGVVYGPQEPETSNKEGGFSVVHIILALLLAAIGYYFFVQNK</sequence>
<dbReference type="KEGG" id="tet:TTHERM_00420210"/>
<dbReference type="OMA" id="VNHSRGA"/>
<dbReference type="eggNOG" id="KOG0537">
    <property type="taxonomic scope" value="Eukaryota"/>
</dbReference>
<evidence type="ECO:0000256" key="4">
    <source>
        <dbReference type="ARBA" id="ARBA00038168"/>
    </source>
</evidence>
<dbReference type="GO" id="GO:0016020">
    <property type="term" value="C:membrane"/>
    <property type="evidence" value="ECO:0007669"/>
    <property type="project" value="TreeGrafter"/>
</dbReference>
<gene>
    <name evidence="7" type="ORF">TTHERM_00420210</name>
</gene>
<dbReference type="OrthoDB" id="260519at2759"/>
<keyword evidence="1 5" id="KW-0349">Heme</keyword>
<dbReference type="EMBL" id="GG662536">
    <property type="protein sequence ID" value="EAR85613.1"/>
    <property type="molecule type" value="Genomic_DNA"/>
</dbReference>
<dbReference type="InterPro" id="IPR036400">
    <property type="entry name" value="Cyt_B5-like_heme/steroid_sf"/>
</dbReference>
<keyword evidence="3 5" id="KW-0408">Iron</keyword>
<dbReference type="GO" id="GO:0020037">
    <property type="term" value="F:heme binding"/>
    <property type="evidence" value="ECO:0007669"/>
    <property type="project" value="UniProtKB-UniRule"/>
</dbReference>
<dbReference type="Gene3D" id="3.10.120.10">
    <property type="entry name" value="Cytochrome b5-like heme/steroid binding domain"/>
    <property type="match status" value="2"/>
</dbReference>
<evidence type="ECO:0000256" key="3">
    <source>
        <dbReference type="ARBA" id="ARBA00023004"/>
    </source>
</evidence>
<dbReference type="AlphaFoldDB" id="I7M6Q0"/>
<evidence type="ECO:0000313" key="8">
    <source>
        <dbReference type="Proteomes" id="UP000009168"/>
    </source>
</evidence>
<dbReference type="SUPFAM" id="SSF55856">
    <property type="entry name" value="Cytochrome b5-like heme/steroid binding domain"/>
    <property type="match status" value="2"/>
</dbReference>
<dbReference type="PRINTS" id="PR00363">
    <property type="entry name" value="CYTOCHROMEB5"/>
</dbReference>
<dbReference type="GeneID" id="7827238"/>
<accession>I7M6Q0</accession>
<dbReference type="InterPro" id="IPR001199">
    <property type="entry name" value="Cyt_B5-like_heme/steroid-bd"/>
</dbReference>
<dbReference type="STRING" id="312017.I7M6Q0"/>
<proteinExistence type="inferred from homology"/>
<evidence type="ECO:0000259" key="6">
    <source>
        <dbReference type="PROSITE" id="PS50255"/>
    </source>
</evidence>
<keyword evidence="5" id="KW-0472">Membrane</keyword>
<dbReference type="PANTHER" id="PTHR19359:SF14">
    <property type="entry name" value="CYTOCHROME B5 A"/>
    <property type="match status" value="1"/>
</dbReference>
<organism evidence="7 8">
    <name type="scientific">Tetrahymena thermophila (strain SB210)</name>
    <dbReference type="NCBI Taxonomy" id="312017"/>
    <lineage>
        <taxon>Eukaryota</taxon>
        <taxon>Sar</taxon>
        <taxon>Alveolata</taxon>
        <taxon>Ciliophora</taxon>
        <taxon>Intramacronucleata</taxon>
        <taxon>Oligohymenophorea</taxon>
        <taxon>Hymenostomatida</taxon>
        <taxon>Tetrahymenina</taxon>
        <taxon>Tetrahymenidae</taxon>
        <taxon>Tetrahymena</taxon>
    </lineage>
</organism>
<dbReference type="Proteomes" id="UP000009168">
    <property type="component" value="Unassembled WGS sequence"/>
</dbReference>
<dbReference type="InterPro" id="IPR050668">
    <property type="entry name" value="Cytochrome_b5"/>
</dbReference>
<dbReference type="SMART" id="SM01117">
    <property type="entry name" value="Cyt-b5"/>
    <property type="match status" value="2"/>
</dbReference>
<dbReference type="InParanoid" id="I7M6Q0"/>
<dbReference type="RefSeq" id="XP_001033276.1">
    <property type="nucleotide sequence ID" value="XM_001033276.3"/>
</dbReference>
<evidence type="ECO:0000256" key="5">
    <source>
        <dbReference type="RuleBase" id="RU362121"/>
    </source>
</evidence>
<keyword evidence="2 5" id="KW-0479">Metal-binding</keyword>
<feature type="domain" description="Cytochrome b5 heme-binding" evidence="6">
    <location>
        <begin position="6"/>
        <end position="82"/>
    </location>
</feature>
<comment type="similarity">
    <text evidence="4 5">Belongs to the cytochrome b5 family.</text>
</comment>
<dbReference type="HOGENOM" id="CLU_1328594_0_0_1"/>
<evidence type="ECO:0000256" key="2">
    <source>
        <dbReference type="ARBA" id="ARBA00022723"/>
    </source>
</evidence>
<name>I7M6Q0_TETTS</name>
<feature type="domain" description="Cytochrome b5 heme-binding" evidence="6">
    <location>
        <begin position="101"/>
        <end position="177"/>
    </location>
</feature>
<reference evidence="8" key="1">
    <citation type="journal article" date="2006" name="PLoS Biol.">
        <title>Macronuclear genome sequence of the ciliate Tetrahymena thermophila, a model eukaryote.</title>
        <authorList>
            <person name="Eisen J.A."/>
            <person name="Coyne R.S."/>
            <person name="Wu M."/>
            <person name="Wu D."/>
            <person name="Thiagarajan M."/>
            <person name="Wortman J.R."/>
            <person name="Badger J.H."/>
            <person name="Ren Q."/>
            <person name="Amedeo P."/>
            <person name="Jones K.M."/>
            <person name="Tallon L.J."/>
            <person name="Delcher A.L."/>
            <person name="Salzberg S.L."/>
            <person name="Silva J.C."/>
            <person name="Haas B.J."/>
            <person name="Majoros W.H."/>
            <person name="Farzad M."/>
            <person name="Carlton J.M."/>
            <person name="Smith R.K. Jr."/>
            <person name="Garg J."/>
            <person name="Pearlman R.E."/>
            <person name="Karrer K.M."/>
            <person name="Sun L."/>
            <person name="Manning G."/>
            <person name="Elde N.C."/>
            <person name="Turkewitz A.P."/>
            <person name="Asai D.J."/>
            <person name="Wilkes D.E."/>
            <person name="Wang Y."/>
            <person name="Cai H."/>
            <person name="Collins K."/>
            <person name="Stewart B.A."/>
            <person name="Lee S.R."/>
            <person name="Wilamowska K."/>
            <person name="Weinberg Z."/>
            <person name="Ruzzo W.L."/>
            <person name="Wloga D."/>
            <person name="Gaertig J."/>
            <person name="Frankel J."/>
            <person name="Tsao C.-C."/>
            <person name="Gorovsky M.A."/>
            <person name="Keeling P.J."/>
            <person name="Waller R.F."/>
            <person name="Patron N.J."/>
            <person name="Cherry J.M."/>
            <person name="Stover N.A."/>
            <person name="Krieger C.J."/>
            <person name="del Toro C."/>
            <person name="Ryder H.F."/>
            <person name="Williamson S.C."/>
            <person name="Barbeau R.A."/>
            <person name="Hamilton E.P."/>
            <person name="Orias E."/>
        </authorList>
    </citation>
    <scope>NUCLEOTIDE SEQUENCE [LARGE SCALE GENOMIC DNA]</scope>
    <source>
        <strain evidence="8">SB210</strain>
    </source>
</reference>
<dbReference type="PROSITE" id="PS50255">
    <property type="entry name" value="CYTOCHROME_B5_2"/>
    <property type="match status" value="2"/>
</dbReference>
<keyword evidence="8" id="KW-1185">Reference proteome</keyword>
<evidence type="ECO:0000256" key="1">
    <source>
        <dbReference type="ARBA" id="ARBA00022617"/>
    </source>
</evidence>
<dbReference type="PROSITE" id="PS00191">
    <property type="entry name" value="CYTOCHROME_B5_1"/>
    <property type="match status" value="2"/>
</dbReference>
<dbReference type="InterPro" id="IPR018506">
    <property type="entry name" value="Cyt_B5_heme-BS"/>
</dbReference>
<dbReference type="PANTHER" id="PTHR19359">
    <property type="entry name" value="CYTOCHROME B5"/>
    <property type="match status" value="1"/>
</dbReference>
<evidence type="ECO:0000313" key="7">
    <source>
        <dbReference type="EMBL" id="EAR85613.1"/>
    </source>
</evidence>
<keyword evidence="5" id="KW-0812">Transmembrane</keyword>
<feature type="transmembrane region" description="Helical" evidence="5">
    <location>
        <begin position="189"/>
        <end position="210"/>
    </location>
</feature>